<dbReference type="AlphaFoldDB" id="A0A8H6NIG0"/>
<sequence length="277" mass="32556">MPNPETFPPPTGDLFKLYMHPSNRDKDREAMMRIYQLYDSSHRCARLGVTYAQGSWGYTVLRTAYLEESNAMWQQVLEKMKRWVTQYLVHIDRLRSNKPDASVNEEMARRFALDVVEDRGGYSEALRRHPDLTGVSQKGIKSLVDIFEAWRADTLGDVDMENLGRYNPRFCDFLVIDEGSLRSLAALPEETPHLGPVSRAERMERNALYERSYVWLVDSRAAKRFQGVEGPVDYDGYIKLRVDDIYEAWFERAARFEDLDWIFRREEKDGENWYCPR</sequence>
<gene>
    <name evidence="1" type="ORF">CPLU01_05392</name>
</gene>
<name>A0A8H6NIG0_9PEZI</name>
<organism evidence="1 2">
    <name type="scientific">Colletotrichum plurivorum</name>
    <dbReference type="NCBI Taxonomy" id="2175906"/>
    <lineage>
        <taxon>Eukaryota</taxon>
        <taxon>Fungi</taxon>
        <taxon>Dikarya</taxon>
        <taxon>Ascomycota</taxon>
        <taxon>Pezizomycotina</taxon>
        <taxon>Sordariomycetes</taxon>
        <taxon>Hypocreomycetidae</taxon>
        <taxon>Glomerellales</taxon>
        <taxon>Glomerellaceae</taxon>
        <taxon>Colletotrichum</taxon>
        <taxon>Colletotrichum orchidearum species complex</taxon>
    </lineage>
</organism>
<reference evidence="1" key="1">
    <citation type="journal article" date="2020" name="Phytopathology">
        <title>Genome Sequence Resources of Colletotrichum truncatum, C. plurivorum, C. musicola, and C. sojae: Four Species Pathogenic to Soybean (Glycine max).</title>
        <authorList>
            <person name="Rogerio F."/>
            <person name="Boufleur T.R."/>
            <person name="Ciampi-Guillardi M."/>
            <person name="Sukno S.A."/>
            <person name="Thon M.R."/>
            <person name="Massola Junior N.S."/>
            <person name="Baroncelli R."/>
        </authorList>
    </citation>
    <scope>NUCLEOTIDE SEQUENCE</scope>
    <source>
        <strain evidence="1">LFN00145</strain>
    </source>
</reference>
<keyword evidence="2" id="KW-1185">Reference proteome</keyword>
<evidence type="ECO:0000313" key="1">
    <source>
        <dbReference type="EMBL" id="KAF6833671.1"/>
    </source>
</evidence>
<dbReference type="Proteomes" id="UP000654918">
    <property type="component" value="Unassembled WGS sequence"/>
</dbReference>
<dbReference type="EMBL" id="WIGO01000056">
    <property type="protein sequence ID" value="KAF6833671.1"/>
    <property type="molecule type" value="Genomic_DNA"/>
</dbReference>
<evidence type="ECO:0000313" key="2">
    <source>
        <dbReference type="Proteomes" id="UP000654918"/>
    </source>
</evidence>
<accession>A0A8H6NIG0</accession>
<proteinExistence type="predicted"/>
<comment type="caution">
    <text evidence="1">The sequence shown here is derived from an EMBL/GenBank/DDBJ whole genome shotgun (WGS) entry which is preliminary data.</text>
</comment>
<protein>
    <submittedName>
        <fullName evidence="1">Uncharacterized protein</fullName>
    </submittedName>
</protein>